<dbReference type="Pfam" id="PF00929">
    <property type="entry name" value="RNase_T"/>
    <property type="match status" value="1"/>
</dbReference>
<dbReference type="SUPFAM" id="SSF53098">
    <property type="entry name" value="Ribonuclease H-like"/>
    <property type="match status" value="1"/>
</dbReference>
<evidence type="ECO:0000259" key="6">
    <source>
        <dbReference type="SMART" id="SM00479"/>
    </source>
</evidence>
<dbReference type="EMBL" id="JBGFUD010002136">
    <property type="protein sequence ID" value="MFH4977204.1"/>
    <property type="molecule type" value="Genomic_DNA"/>
</dbReference>
<evidence type="ECO:0000256" key="4">
    <source>
        <dbReference type="ARBA" id="ARBA00022839"/>
    </source>
</evidence>
<dbReference type="CDD" id="cd06135">
    <property type="entry name" value="Orn"/>
    <property type="match status" value="1"/>
</dbReference>
<evidence type="ECO:0000256" key="3">
    <source>
        <dbReference type="ARBA" id="ARBA00022801"/>
    </source>
</evidence>
<organism evidence="7 8">
    <name type="scientific">Gnathostoma spinigerum</name>
    <dbReference type="NCBI Taxonomy" id="75299"/>
    <lineage>
        <taxon>Eukaryota</taxon>
        <taxon>Metazoa</taxon>
        <taxon>Ecdysozoa</taxon>
        <taxon>Nematoda</taxon>
        <taxon>Chromadorea</taxon>
        <taxon>Rhabditida</taxon>
        <taxon>Spirurina</taxon>
        <taxon>Gnathostomatomorpha</taxon>
        <taxon>Gnathostomatoidea</taxon>
        <taxon>Gnathostomatidae</taxon>
        <taxon>Gnathostoma</taxon>
    </lineage>
</organism>
<accession>A0ABD6EAX7</accession>
<dbReference type="GO" id="GO:0004527">
    <property type="term" value="F:exonuclease activity"/>
    <property type="evidence" value="ECO:0007669"/>
    <property type="project" value="UniProtKB-KW"/>
</dbReference>
<reference evidence="7 8" key="1">
    <citation type="submission" date="2024-08" db="EMBL/GenBank/DDBJ databases">
        <title>Gnathostoma spinigerum genome.</title>
        <authorList>
            <person name="Gonzalez-Bertolin B."/>
            <person name="Monzon S."/>
            <person name="Zaballos A."/>
            <person name="Jimenez P."/>
            <person name="Dekumyoy P."/>
            <person name="Varona S."/>
            <person name="Cuesta I."/>
            <person name="Sumanam S."/>
            <person name="Adisakwattana P."/>
            <person name="Gasser R.B."/>
            <person name="Hernandez-Gonzalez A."/>
            <person name="Young N.D."/>
            <person name="Perteguer M.J."/>
        </authorList>
    </citation>
    <scope>NUCLEOTIDE SEQUENCE [LARGE SCALE GENOMIC DNA]</scope>
    <source>
        <strain evidence="7">AL3</strain>
        <tissue evidence="7">Liver</tissue>
    </source>
</reference>
<feature type="domain" description="Exonuclease" evidence="6">
    <location>
        <begin position="27"/>
        <end position="199"/>
    </location>
</feature>
<gene>
    <name evidence="7" type="ORF">AB6A40_003913</name>
</gene>
<evidence type="ECO:0000256" key="5">
    <source>
        <dbReference type="ARBA" id="ARBA00072681"/>
    </source>
</evidence>
<dbReference type="FunFam" id="3.30.420.10:FF:000003">
    <property type="entry name" value="Oligoribonuclease"/>
    <property type="match status" value="1"/>
</dbReference>
<keyword evidence="2" id="KW-0540">Nuclease</keyword>
<dbReference type="PANTHER" id="PTHR11046">
    <property type="entry name" value="OLIGORIBONUCLEASE, MITOCHONDRIAL"/>
    <property type="match status" value="1"/>
</dbReference>
<dbReference type="InterPro" id="IPR022894">
    <property type="entry name" value="Oligoribonuclease"/>
</dbReference>
<protein>
    <recommendedName>
        <fullName evidence="5">Probable oligoribonuclease</fullName>
    </recommendedName>
</protein>
<dbReference type="Proteomes" id="UP001608902">
    <property type="component" value="Unassembled WGS sequence"/>
</dbReference>
<evidence type="ECO:0000313" key="8">
    <source>
        <dbReference type="Proteomes" id="UP001608902"/>
    </source>
</evidence>
<keyword evidence="8" id="KW-1185">Reference proteome</keyword>
<dbReference type="InterPro" id="IPR036397">
    <property type="entry name" value="RNaseH_sf"/>
</dbReference>
<dbReference type="Gene3D" id="3.30.420.10">
    <property type="entry name" value="Ribonuclease H-like superfamily/Ribonuclease H"/>
    <property type="match status" value="1"/>
</dbReference>
<dbReference type="AlphaFoldDB" id="A0ABD6EAX7"/>
<evidence type="ECO:0000256" key="1">
    <source>
        <dbReference type="ARBA" id="ARBA00009921"/>
    </source>
</evidence>
<comment type="similarity">
    <text evidence="1">Belongs to the oligoribonuclease family.</text>
</comment>
<sequence length="205" mass="24052">MLRSLSELRKIGNCLRQFSTMASKSDRIIWVDCEMTGLDIRKHSIVEIACIVTEGDLKIVEEGPDIVIHQPESVLMNMDDWCKSAFEANGLLEKIRSSNIEMAEAERKILSFVEKYTKKGECPLAGNTVFMDRFFLMKFMPAFVNHLHYRVIDVSSFKEVINRWYPGSEKLEKMKNHRALDDIRESIEELRFYRERFMKPYVNDL</sequence>
<dbReference type="NCBIfam" id="NF003765">
    <property type="entry name" value="PRK05359.1"/>
    <property type="match status" value="1"/>
</dbReference>
<evidence type="ECO:0000256" key="2">
    <source>
        <dbReference type="ARBA" id="ARBA00022722"/>
    </source>
</evidence>
<comment type="caution">
    <text evidence="7">The sequence shown here is derived from an EMBL/GenBank/DDBJ whole genome shotgun (WGS) entry which is preliminary data.</text>
</comment>
<evidence type="ECO:0000313" key="7">
    <source>
        <dbReference type="EMBL" id="MFH4977204.1"/>
    </source>
</evidence>
<proteinExistence type="inferred from homology"/>
<dbReference type="InterPro" id="IPR012337">
    <property type="entry name" value="RNaseH-like_sf"/>
</dbReference>
<keyword evidence="4" id="KW-0269">Exonuclease</keyword>
<keyword evidence="3" id="KW-0378">Hydrolase</keyword>
<name>A0ABD6EAX7_9BILA</name>
<dbReference type="PANTHER" id="PTHR11046:SF0">
    <property type="entry name" value="OLIGORIBONUCLEASE, MITOCHONDRIAL"/>
    <property type="match status" value="1"/>
</dbReference>
<dbReference type="SMART" id="SM00479">
    <property type="entry name" value="EXOIII"/>
    <property type="match status" value="1"/>
</dbReference>
<dbReference type="InterPro" id="IPR013520">
    <property type="entry name" value="Ribonucl_H"/>
</dbReference>